<gene>
    <name evidence="9" type="ORF">BG261_02675</name>
</gene>
<accession>A0A1E8GMP1</accession>
<evidence type="ECO:0000313" key="10">
    <source>
        <dbReference type="Proteomes" id="UP000178622"/>
    </source>
</evidence>
<evidence type="ECO:0000256" key="4">
    <source>
        <dbReference type="ARBA" id="ARBA00022801"/>
    </source>
</evidence>
<keyword evidence="10" id="KW-1185">Reference proteome</keyword>
<dbReference type="GO" id="GO:0006281">
    <property type="term" value="P:DNA repair"/>
    <property type="evidence" value="ECO:0007669"/>
    <property type="project" value="UniProtKB-KW"/>
</dbReference>
<proteinExistence type="predicted"/>
<evidence type="ECO:0000256" key="7">
    <source>
        <dbReference type="ARBA" id="ARBA00023204"/>
    </source>
</evidence>
<dbReference type="EMBL" id="MKIR01000012">
    <property type="protein sequence ID" value="OFI49502.1"/>
    <property type="molecule type" value="Genomic_DNA"/>
</dbReference>
<dbReference type="InterPro" id="IPR051536">
    <property type="entry name" value="UDG_Type-4/5"/>
</dbReference>
<keyword evidence="3" id="KW-0227">DNA damage</keyword>
<evidence type="ECO:0000256" key="2">
    <source>
        <dbReference type="ARBA" id="ARBA00022723"/>
    </source>
</evidence>
<dbReference type="RefSeq" id="WP_070792019.1">
    <property type="nucleotide sequence ID" value="NZ_MKIR01000012.1"/>
</dbReference>
<feature type="domain" description="Uracil-DNA glycosylase-like" evidence="8">
    <location>
        <begin position="25"/>
        <end position="204"/>
    </location>
</feature>
<dbReference type="GO" id="GO:0046872">
    <property type="term" value="F:metal ion binding"/>
    <property type="evidence" value="ECO:0007669"/>
    <property type="project" value="UniProtKB-KW"/>
</dbReference>
<dbReference type="AlphaFoldDB" id="A0A1E8GMP1"/>
<comment type="caution">
    <text evidence="9">The sequence shown here is derived from an EMBL/GenBank/DDBJ whole genome shotgun (WGS) entry which is preliminary data.</text>
</comment>
<keyword evidence="6" id="KW-0411">Iron-sulfur</keyword>
<dbReference type="InterPro" id="IPR036895">
    <property type="entry name" value="Uracil-DNA_glycosylase-like_sf"/>
</dbReference>
<dbReference type="GO" id="GO:0051539">
    <property type="term" value="F:4 iron, 4 sulfur cluster binding"/>
    <property type="evidence" value="ECO:0007669"/>
    <property type="project" value="UniProtKB-KW"/>
</dbReference>
<dbReference type="Proteomes" id="UP000178622">
    <property type="component" value="Unassembled WGS sequence"/>
</dbReference>
<organism evidence="9 10">
    <name type="scientific">Floricoccus tropicus</name>
    <dbReference type="NCBI Taxonomy" id="1859473"/>
    <lineage>
        <taxon>Bacteria</taxon>
        <taxon>Bacillati</taxon>
        <taxon>Bacillota</taxon>
        <taxon>Bacilli</taxon>
        <taxon>Lactobacillales</taxon>
        <taxon>Streptococcaceae</taxon>
        <taxon>Floricoccus</taxon>
    </lineage>
</organism>
<dbReference type="GO" id="GO:0097506">
    <property type="term" value="F:deaminated base DNA N-glycosylase activity"/>
    <property type="evidence" value="ECO:0007669"/>
    <property type="project" value="UniProtKB-ARBA"/>
</dbReference>
<evidence type="ECO:0000256" key="3">
    <source>
        <dbReference type="ARBA" id="ARBA00022763"/>
    </source>
</evidence>
<dbReference type="SMART" id="SM00986">
    <property type="entry name" value="UDG"/>
    <property type="match status" value="1"/>
</dbReference>
<dbReference type="InterPro" id="IPR005122">
    <property type="entry name" value="Uracil-DNA_glycosylase-like"/>
</dbReference>
<evidence type="ECO:0000256" key="5">
    <source>
        <dbReference type="ARBA" id="ARBA00023004"/>
    </source>
</evidence>
<keyword evidence="1" id="KW-0004">4Fe-4S</keyword>
<dbReference type="Pfam" id="PF03167">
    <property type="entry name" value="UDG"/>
    <property type="match status" value="1"/>
</dbReference>
<keyword evidence="2" id="KW-0479">Metal-binding</keyword>
<protein>
    <submittedName>
        <fullName evidence="9">Uracil-DNA glycosylase</fullName>
    </submittedName>
</protein>
<evidence type="ECO:0000256" key="1">
    <source>
        <dbReference type="ARBA" id="ARBA00022485"/>
    </source>
</evidence>
<evidence type="ECO:0000256" key="6">
    <source>
        <dbReference type="ARBA" id="ARBA00023014"/>
    </source>
</evidence>
<evidence type="ECO:0000259" key="8">
    <source>
        <dbReference type="SMART" id="SM00986"/>
    </source>
</evidence>
<dbReference type="SUPFAM" id="SSF52141">
    <property type="entry name" value="Uracil-DNA glycosylase-like"/>
    <property type="match status" value="1"/>
</dbReference>
<dbReference type="OrthoDB" id="5290748at2"/>
<keyword evidence="4" id="KW-0378">Hydrolase</keyword>
<dbReference type="PANTHER" id="PTHR33693">
    <property type="entry name" value="TYPE-5 URACIL-DNA GLYCOSYLASE"/>
    <property type="match status" value="1"/>
</dbReference>
<keyword evidence="7" id="KW-0234">DNA repair</keyword>
<sequence length="210" mass="24084">MDYPKKLVKQILAATKDMPLEGFLSGQGSIEPKVMFVGEAPGRTEIETHIPFSGQAGKWLDEWLESINLKRSDIYITSVVRSRPFHTRKKLNKKTGEFTFSHPNRTPTKKEILIHAPLIDFEIQSIKPKILAPMGNSALHRLLGNQYKISDWHGKLFDSKIQVLNDEANGYQLSHETYKIFPLYHPAAVLYNSKLKNVIEEDWQKLSEII</sequence>
<keyword evidence="5" id="KW-0408">Iron</keyword>
<dbReference type="STRING" id="1859473.BG261_02675"/>
<evidence type="ECO:0000313" key="9">
    <source>
        <dbReference type="EMBL" id="OFI49502.1"/>
    </source>
</evidence>
<dbReference type="SMART" id="SM00987">
    <property type="entry name" value="UreE_C"/>
    <property type="match status" value="1"/>
</dbReference>
<reference evidence="10" key="1">
    <citation type="submission" date="2016-09" db="EMBL/GenBank/DDBJ databases">
        <title>Draft genome sequence of a novel species of the family Streptococcaceae isolated from flowers.</title>
        <authorList>
            <person name="Chuah L.-O."/>
            <person name="Yap K.-P."/>
            <person name="Thong K.L."/>
            <person name="Liong M.T."/>
            <person name="Ahmad R."/>
            <person name="Rusul G."/>
        </authorList>
    </citation>
    <scope>NUCLEOTIDE SEQUENCE [LARGE SCALE GENOMIC DNA]</scope>
    <source>
        <strain evidence="10">DF1</strain>
    </source>
</reference>
<dbReference type="PANTHER" id="PTHR33693:SF1">
    <property type="entry name" value="TYPE-4 URACIL-DNA GLYCOSYLASE"/>
    <property type="match status" value="1"/>
</dbReference>
<name>A0A1E8GMP1_9LACT</name>
<dbReference type="CDD" id="cd10030">
    <property type="entry name" value="UDG-F4_TTUDGA_SPO1dp_like"/>
    <property type="match status" value="1"/>
</dbReference>
<dbReference type="Gene3D" id="3.40.470.10">
    <property type="entry name" value="Uracil-DNA glycosylase-like domain"/>
    <property type="match status" value="1"/>
</dbReference>